<proteinExistence type="predicted"/>
<sequence length="204" mass="22098">MSGHHCPRRKATARHALVGNLATVAAPMVRDSCVFSARPAATNTLLRACNSREQPAHHTQPPLAALLDTAAPEATTSALALIRKSTIASPLTACNNHRASLQFASSPRATTVAISSSTTDPSSLAHRTTTATHRQPALDNTIATSLQLIGVRERHLLRTSRCLNHHSRTSLTAIHCVNHAIVDIHRNRNKRDTERVLYRRTSGP</sequence>
<evidence type="ECO:0000313" key="1">
    <source>
        <dbReference type="EMBL" id="QCE03993.1"/>
    </source>
</evidence>
<protein>
    <submittedName>
        <fullName evidence="1">Uncharacterized protein</fullName>
    </submittedName>
</protein>
<dbReference type="EMBL" id="CP039352">
    <property type="protein sequence ID" value="QCE03993.1"/>
    <property type="molecule type" value="Genomic_DNA"/>
</dbReference>
<accession>A0A4D6MRF3</accession>
<dbReference type="Proteomes" id="UP000501690">
    <property type="component" value="Linkage Group LG8"/>
</dbReference>
<gene>
    <name evidence="1" type="ORF">DEO72_LG8g2025</name>
</gene>
<name>A0A4D6MRF3_VIGUN</name>
<dbReference type="AlphaFoldDB" id="A0A4D6MRF3"/>
<keyword evidence="2" id="KW-1185">Reference proteome</keyword>
<reference evidence="1 2" key="1">
    <citation type="submission" date="2019-04" db="EMBL/GenBank/DDBJ databases">
        <title>An improved genome assembly and genetic linkage map for asparagus bean, Vigna unguiculata ssp. sesquipedialis.</title>
        <authorList>
            <person name="Xia Q."/>
            <person name="Zhang R."/>
            <person name="Dong Y."/>
        </authorList>
    </citation>
    <scope>NUCLEOTIDE SEQUENCE [LARGE SCALE GENOMIC DNA]</scope>
    <source>
        <tissue evidence="1">Leaf</tissue>
    </source>
</reference>
<organism evidence="1 2">
    <name type="scientific">Vigna unguiculata</name>
    <name type="common">Cowpea</name>
    <dbReference type="NCBI Taxonomy" id="3917"/>
    <lineage>
        <taxon>Eukaryota</taxon>
        <taxon>Viridiplantae</taxon>
        <taxon>Streptophyta</taxon>
        <taxon>Embryophyta</taxon>
        <taxon>Tracheophyta</taxon>
        <taxon>Spermatophyta</taxon>
        <taxon>Magnoliopsida</taxon>
        <taxon>eudicotyledons</taxon>
        <taxon>Gunneridae</taxon>
        <taxon>Pentapetalae</taxon>
        <taxon>rosids</taxon>
        <taxon>fabids</taxon>
        <taxon>Fabales</taxon>
        <taxon>Fabaceae</taxon>
        <taxon>Papilionoideae</taxon>
        <taxon>50 kb inversion clade</taxon>
        <taxon>NPAAA clade</taxon>
        <taxon>indigoferoid/millettioid clade</taxon>
        <taxon>Phaseoleae</taxon>
        <taxon>Vigna</taxon>
    </lineage>
</organism>
<evidence type="ECO:0000313" key="2">
    <source>
        <dbReference type="Proteomes" id="UP000501690"/>
    </source>
</evidence>